<feature type="region of interest" description="Disordered" evidence="1">
    <location>
        <begin position="370"/>
        <end position="426"/>
    </location>
</feature>
<feature type="compositionally biased region" description="Polar residues" evidence="1">
    <location>
        <begin position="982"/>
        <end position="1000"/>
    </location>
</feature>
<feature type="compositionally biased region" description="Low complexity" evidence="1">
    <location>
        <begin position="378"/>
        <end position="406"/>
    </location>
</feature>
<gene>
    <name evidence="2" type="ORF">PHATRDRAFT_45680</name>
</gene>
<evidence type="ECO:0000256" key="1">
    <source>
        <dbReference type="SAM" id="MobiDB-lite"/>
    </source>
</evidence>
<proteinExistence type="predicted"/>
<feature type="region of interest" description="Disordered" evidence="1">
    <location>
        <begin position="488"/>
        <end position="621"/>
    </location>
</feature>
<organism evidence="2 3">
    <name type="scientific">Phaeodactylum tricornutum (strain CCAP 1055/1)</name>
    <dbReference type="NCBI Taxonomy" id="556484"/>
    <lineage>
        <taxon>Eukaryota</taxon>
        <taxon>Sar</taxon>
        <taxon>Stramenopiles</taxon>
        <taxon>Ochrophyta</taxon>
        <taxon>Bacillariophyta</taxon>
        <taxon>Bacillariophyceae</taxon>
        <taxon>Bacillariophycidae</taxon>
        <taxon>Naviculales</taxon>
        <taxon>Phaeodactylaceae</taxon>
        <taxon>Phaeodactylum</taxon>
    </lineage>
</organism>
<reference evidence="2 3" key="1">
    <citation type="journal article" date="2008" name="Nature">
        <title>The Phaeodactylum genome reveals the evolutionary history of diatom genomes.</title>
        <authorList>
            <person name="Bowler C."/>
            <person name="Allen A.E."/>
            <person name="Badger J.H."/>
            <person name="Grimwood J."/>
            <person name="Jabbari K."/>
            <person name="Kuo A."/>
            <person name="Maheswari U."/>
            <person name="Martens C."/>
            <person name="Maumus F."/>
            <person name="Otillar R.P."/>
            <person name="Rayko E."/>
            <person name="Salamov A."/>
            <person name="Vandepoele K."/>
            <person name="Beszteri B."/>
            <person name="Gruber A."/>
            <person name="Heijde M."/>
            <person name="Katinka M."/>
            <person name="Mock T."/>
            <person name="Valentin K."/>
            <person name="Verret F."/>
            <person name="Berges J.A."/>
            <person name="Brownlee C."/>
            <person name="Cadoret J.P."/>
            <person name="Chiovitti A."/>
            <person name="Choi C.J."/>
            <person name="Coesel S."/>
            <person name="De Martino A."/>
            <person name="Detter J.C."/>
            <person name="Durkin C."/>
            <person name="Falciatore A."/>
            <person name="Fournet J."/>
            <person name="Haruta M."/>
            <person name="Huysman M.J."/>
            <person name="Jenkins B.D."/>
            <person name="Jiroutova K."/>
            <person name="Jorgensen R.E."/>
            <person name="Joubert Y."/>
            <person name="Kaplan A."/>
            <person name="Kroger N."/>
            <person name="Kroth P.G."/>
            <person name="La Roche J."/>
            <person name="Lindquist E."/>
            <person name="Lommer M."/>
            <person name="Martin-Jezequel V."/>
            <person name="Lopez P.J."/>
            <person name="Lucas S."/>
            <person name="Mangogna M."/>
            <person name="McGinnis K."/>
            <person name="Medlin L.K."/>
            <person name="Montsant A."/>
            <person name="Oudot-Le Secq M.P."/>
            <person name="Napoli C."/>
            <person name="Obornik M."/>
            <person name="Parker M.S."/>
            <person name="Petit J.L."/>
            <person name="Porcel B.M."/>
            <person name="Poulsen N."/>
            <person name="Robison M."/>
            <person name="Rychlewski L."/>
            <person name="Rynearson T.A."/>
            <person name="Schmutz J."/>
            <person name="Shapiro H."/>
            <person name="Siaut M."/>
            <person name="Stanley M."/>
            <person name="Sussman M.R."/>
            <person name="Taylor A.R."/>
            <person name="Vardi A."/>
            <person name="von Dassow P."/>
            <person name="Vyverman W."/>
            <person name="Willis A."/>
            <person name="Wyrwicz L.S."/>
            <person name="Rokhsar D.S."/>
            <person name="Weissenbach J."/>
            <person name="Armbrust E.V."/>
            <person name="Green B.R."/>
            <person name="Van de Peer Y."/>
            <person name="Grigoriev I.V."/>
        </authorList>
    </citation>
    <scope>NUCLEOTIDE SEQUENCE [LARGE SCALE GENOMIC DNA]</scope>
    <source>
        <strain evidence="2 3">CCAP 1055/1</strain>
    </source>
</reference>
<dbReference type="GeneID" id="7200460"/>
<feature type="compositionally biased region" description="Basic residues" evidence="1">
    <location>
        <begin position="412"/>
        <end position="425"/>
    </location>
</feature>
<feature type="compositionally biased region" description="Polar residues" evidence="1">
    <location>
        <begin position="562"/>
        <end position="571"/>
    </location>
</feature>
<feature type="compositionally biased region" description="Polar residues" evidence="1">
    <location>
        <begin position="638"/>
        <end position="650"/>
    </location>
</feature>
<evidence type="ECO:0000313" key="2">
    <source>
        <dbReference type="EMBL" id="EEC48925.1"/>
    </source>
</evidence>
<feature type="compositionally biased region" description="Basic and acidic residues" evidence="1">
    <location>
        <begin position="116"/>
        <end position="129"/>
    </location>
</feature>
<protein>
    <submittedName>
        <fullName evidence="2">Uncharacterized protein</fullName>
    </submittedName>
</protein>
<accession>B7FYI2</accession>
<keyword evidence="3" id="KW-1185">Reference proteome</keyword>
<sequence>MDQSLVDGTGTVPSIGTADIPTYLCWNQEKHQHCGKDILLQNTESGATQKRYIAAVIVVSRSHSHTTSVSLFQTKGVVDTNPASVVSRRQHARLGNITRDKSIMVKVRRIPIRSHRGIDGERGKQREQFPRQSPDAQDSALRTLLGLHRKPEDLSCYPLVGSTVTCSRGDNDDVPFPTACDALRFRLEALALYHRTPLEIAMPEHGSLSSSTHHCKSTAGTAQSTARVRAIMATCPQNDCGFCVESRPIRRHRTECQEIVDWQPHTCSGPGTNIITTIFSDRSRLAVEGSDGGTITLWTDVDFWCRIVRTCPILSAECGRNGGVSLVRLQAVFQKRYGMVLPPSTREFRQTWSRVREQRHRHSIQNHVHSITVKPADQQQQQPDRPLTGTPTPTPTKITTETSSTPLASTRSHYHPARSHKRKRVASPVSVLESWISSTTTLSIRTLPPNKLRRQWHSFSSTLQRAVSPGGLWQVFAKSPATASKVAVPAAHAGGGPSSSVSKETHTRSNLNTMPESMGVAQKPTRPTKENTSTSESHGMMGAEFQRSLENSAELDTKGSAEISSDSTTPKDSLKNSQRESGGKMRRTNSRRNSDRVAGGSLRIAHELPSSTSSTSGRSTKDVPEYVDLESAHINEAKLTSKSCSTNGQKGRTRHTAAAGRTAHLRNSHRRSRSEHSGGKTKHQYSPEEDQAVATGDTHPRRVSLRRTARTRLEDCVPVLKNVSDTITMDSPINEISQPKRRHRTKQCITVPPFCHKTRVGQSLTKPNDTGEALTIPTFEDVKLILMKAGYTFASKFFARPTSCGRQRVYGLEWFDSEMAFRKHLCAFGVGGDCNKWDKWEKALVERWVRYDIVDVSCFSRELNTYDLITPHRAMQLLYRLGCCLRCFNPQDLYVLPEVKKGQEILGINSFYNENDLCVHLARFGLPRSEKTKLMDSRDILSLQLFLSEPGDLLDTFERMEQVSVDYATAAHRNAACFDRQSTGGVQHDGTSSLPTSSRKYASVHPQIKETTPFYVVPMKKRTTALGSLLFREYDALVALKQCEGVNFGESWLSAVAAIETKCDEIEQHYNFESMKKAVISAESKEWQKFEREMGAKEDQERYVRKEDEGIENSVFGRRMVSGQTTKATEPESISFLGKAVQQSMLFEKRQERSPRKRAAGFVLPGERINRTDQLVPGFRKLDLYDTCLTFDNDSNANSCNCTGRTLKTMARKEASYIALREIKAAISFLIDYDDAQSKV</sequence>
<dbReference type="Proteomes" id="UP000000759">
    <property type="component" value="Chromosome 7"/>
</dbReference>
<feature type="region of interest" description="Disordered" evidence="1">
    <location>
        <begin position="115"/>
        <end position="137"/>
    </location>
</feature>
<dbReference type="HOGENOM" id="CLU_266421_0_0_1"/>
<dbReference type="RefSeq" id="XP_002179939.1">
    <property type="nucleotide sequence ID" value="XM_002179903.1"/>
</dbReference>
<dbReference type="eggNOG" id="ENOG502QZDT">
    <property type="taxonomic scope" value="Eukaryota"/>
</dbReference>
<feature type="compositionally biased region" description="Basic and acidic residues" evidence="1">
    <location>
        <begin position="572"/>
        <end position="583"/>
    </location>
</feature>
<dbReference type="KEGG" id="pti:PHATRDRAFT_45680"/>
<dbReference type="InParanoid" id="B7FYI2"/>
<feature type="region of interest" description="Disordered" evidence="1">
    <location>
        <begin position="982"/>
        <end position="1002"/>
    </location>
</feature>
<reference evidence="3" key="2">
    <citation type="submission" date="2008-08" db="EMBL/GenBank/DDBJ databases">
        <authorList>
            <consortium name="Diatom Consortium"/>
            <person name="Grigoriev I."/>
            <person name="Grimwood J."/>
            <person name="Kuo A."/>
            <person name="Otillar R.P."/>
            <person name="Salamov A."/>
            <person name="Detter J.C."/>
            <person name="Lindquist E."/>
            <person name="Shapiro H."/>
            <person name="Lucas S."/>
            <person name="Glavina del Rio T."/>
            <person name="Pitluck S."/>
            <person name="Rokhsar D."/>
            <person name="Bowler C."/>
        </authorList>
    </citation>
    <scope>GENOME REANNOTATION</scope>
    <source>
        <strain evidence="3">CCAP 1055/1</strain>
    </source>
</reference>
<dbReference type="AlphaFoldDB" id="B7FYI2"/>
<evidence type="ECO:0000313" key="3">
    <source>
        <dbReference type="Proteomes" id="UP000000759"/>
    </source>
</evidence>
<dbReference type="PaxDb" id="2850-Phatr45680"/>
<name>B7FYI2_PHATC</name>
<dbReference type="EMBL" id="CM000610">
    <property type="protein sequence ID" value="EEC48925.1"/>
    <property type="molecule type" value="Genomic_DNA"/>
</dbReference>
<feature type="compositionally biased region" description="Low complexity" evidence="1">
    <location>
        <begin position="488"/>
        <end position="502"/>
    </location>
</feature>
<feature type="compositionally biased region" description="Basic residues" evidence="1">
    <location>
        <begin position="663"/>
        <end position="683"/>
    </location>
</feature>
<feature type="region of interest" description="Disordered" evidence="1">
    <location>
        <begin position="638"/>
        <end position="703"/>
    </location>
</feature>